<dbReference type="InterPro" id="IPR029035">
    <property type="entry name" value="DHS-like_NAD/FAD-binding_dom"/>
</dbReference>
<feature type="region of interest" description="Disordered" evidence="1">
    <location>
        <begin position="514"/>
        <end position="533"/>
    </location>
</feature>
<gene>
    <name evidence="2" type="ORF">SAMN05216282_101107</name>
</gene>
<proteinExistence type="predicted"/>
<dbReference type="STRING" id="386301.SAMN05216282_101107"/>
<dbReference type="Proteomes" id="UP000198701">
    <property type="component" value="Unassembled WGS sequence"/>
</dbReference>
<accession>A0A1G8X8Q5</accession>
<evidence type="ECO:0000256" key="1">
    <source>
        <dbReference type="SAM" id="MobiDB-lite"/>
    </source>
</evidence>
<keyword evidence="3" id="KW-1185">Reference proteome</keyword>
<reference evidence="2 3" key="1">
    <citation type="submission" date="2016-10" db="EMBL/GenBank/DDBJ databases">
        <authorList>
            <person name="de Groot N.N."/>
        </authorList>
    </citation>
    <scope>NUCLEOTIDE SEQUENCE [LARGE SCALE GENOMIC DNA]</scope>
    <source>
        <strain evidence="2 3">CGMCC 1.5382</strain>
    </source>
</reference>
<organism evidence="2 3">
    <name type="scientific">Cryobacterium psychrotolerans</name>
    <dbReference type="NCBI Taxonomy" id="386301"/>
    <lineage>
        <taxon>Bacteria</taxon>
        <taxon>Bacillati</taxon>
        <taxon>Actinomycetota</taxon>
        <taxon>Actinomycetes</taxon>
        <taxon>Micrococcales</taxon>
        <taxon>Microbacteriaceae</taxon>
        <taxon>Cryobacterium</taxon>
    </lineage>
</organism>
<evidence type="ECO:0000313" key="3">
    <source>
        <dbReference type="Proteomes" id="UP000198701"/>
    </source>
</evidence>
<sequence>MVIALEALKGSQAALLDDVANANRVFWLGSGISWNQVPGLAELIRRVLMYLKTEGGSRPGDIHAIALHAIIHGRFPENIQTAFDADPSAWVVPSAGELEPYVEKYAKILAQTVGNERTDYLLWNAVEVCRTYGAPSIEPGENHLLIALLMHEGNLPHAVTTNWDGLIEAAYSSLAGSSSPTLGHVSVLMTQEDFRANANSRAPRLYKIHGCAIRASESLEYRDYLVAQTLDIATWGQDGDPHRRVFQMVTELMTDFRTLVFGLSFQDENLVRVHSHASKELPWAWDERAPAYVISDKALQDGHKTILQSSYGIEYSSNRTAVESASHIPMYSEPMLAALLLRTIGLKIQALAGRLDGLKEGTWLRGALFAAIEHRESDLARRIGDQSTTFISFQSRALSPLIRRYHGDADPADGYTPIYYGPVSDALNDPHASQNRTPEIAAMLALLNYLDLSGAWKVRIESTPARAGMVLLRGTDTSTIQMALVKDDAAAIVARKASEWRHPTGRMIIARLTGSSPNSAQRSPTGRMGSARRPGALTHEISLADIWLRATNAEELRTVFSQKVTI</sequence>
<name>A0A1G8X8Q5_9MICO</name>
<dbReference type="SUPFAM" id="SSF52467">
    <property type="entry name" value="DHS-like NAD/FAD-binding domain"/>
    <property type="match status" value="1"/>
</dbReference>
<evidence type="ECO:0000313" key="2">
    <source>
        <dbReference type="EMBL" id="SDJ86235.1"/>
    </source>
</evidence>
<protein>
    <submittedName>
        <fullName evidence="2">SIR2-like domain-containing protein</fullName>
    </submittedName>
</protein>
<dbReference type="EMBL" id="FNFU01000001">
    <property type="protein sequence ID" value="SDJ86235.1"/>
    <property type="molecule type" value="Genomic_DNA"/>
</dbReference>
<feature type="compositionally biased region" description="Polar residues" evidence="1">
    <location>
        <begin position="514"/>
        <end position="524"/>
    </location>
</feature>
<dbReference type="Pfam" id="PF13289">
    <property type="entry name" value="SIR2_2"/>
    <property type="match status" value="1"/>
</dbReference>
<dbReference type="AlphaFoldDB" id="A0A1G8X8Q5"/>